<dbReference type="NCBIfam" id="NF007641">
    <property type="entry name" value="PRK10308.1"/>
    <property type="match status" value="1"/>
</dbReference>
<dbReference type="SMART" id="SM00478">
    <property type="entry name" value="ENDO3c"/>
    <property type="match status" value="1"/>
</dbReference>
<dbReference type="InterPro" id="IPR023170">
    <property type="entry name" value="HhH_base_excis_C"/>
</dbReference>
<dbReference type="GO" id="GO:0005737">
    <property type="term" value="C:cytoplasm"/>
    <property type="evidence" value="ECO:0007669"/>
    <property type="project" value="TreeGrafter"/>
</dbReference>
<dbReference type="Gene3D" id="3.30.310.20">
    <property type="entry name" value="DNA-3-methyladenine glycosylase AlkA, N-terminal domain"/>
    <property type="match status" value="1"/>
</dbReference>
<evidence type="ECO:0000256" key="4">
    <source>
        <dbReference type="ARBA" id="ARBA00022763"/>
    </source>
</evidence>
<keyword evidence="5" id="KW-0234">DNA repair</keyword>
<keyword evidence="4" id="KW-0227">DNA damage</keyword>
<dbReference type="Proteomes" id="UP000037315">
    <property type="component" value="Unassembled WGS sequence"/>
</dbReference>
<accession>A0A0J8VLQ8</accession>
<dbReference type="InterPro" id="IPR010316">
    <property type="entry name" value="AlkA_N"/>
</dbReference>
<evidence type="ECO:0000259" key="7">
    <source>
        <dbReference type="SMART" id="SM01009"/>
    </source>
</evidence>
<dbReference type="Pfam" id="PF06029">
    <property type="entry name" value="AlkA_N"/>
    <property type="match status" value="1"/>
</dbReference>
<dbReference type="GO" id="GO:0032131">
    <property type="term" value="F:alkylated DNA binding"/>
    <property type="evidence" value="ECO:0007669"/>
    <property type="project" value="TreeGrafter"/>
</dbReference>
<comment type="caution">
    <text evidence="8">The sequence shown here is derived from an EMBL/GenBank/DDBJ whole genome shotgun (WGS) entry which is preliminary data.</text>
</comment>
<dbReference type="SUPFAM" id="SSF55945">
    <property type="entry name" value="TATA-box binding protein-like"/>
    <property type="match status" value="1"/>
</dbReference>
<dbReference type="GO" id="GO:0006307">
    <property type="term" value="P:DNA alkylation repair"/>
    <property type="evidence" value="ECO:0007669"/>
    <property type="project" value="TreeGrafter"/>
</dbReference>
<dbReference type="EMBL" id="LFEJ01000015">
    <property type="protein sequence ID" value="KMV34408.1"/>
    <property type="molecule type" value="Genomic_DNA"/>
</dbReference>
<name>A0A0J8VLQ8_9ENTR</name>
<dbReference type="GO" id="GO:0032993">
    <property type="term" value="C:protein-DNA complex"/>
    <property type="evidence" value="ECO:0007669"/>
    <property type="project" value="TreeGrafter"/>
</dbReference>
<feature type="domain" description="HhH-GPD" evidence="6">
    <location>
        <begin position="122"/>
        <end position="276"/>
    </location>
</feature>
<gene>
    <name evidence="8" type="ORF">ACH50_12935</name>
</gene>
<dbReference type="PROSITE" id="PS00516">
    <property type="entry name" value="ALKYLBASE_DNA_GLYCOS"/>
    <property type="match status" value="1"/>
</dbReference>
<dbReference type="PANTHER" id="PTHR43003:SF13">
    <property type="entry name" value="DNA-3-METHYLADENINE GLYCOSYLASE 2"/>
    <property type="match status" value="1"/>
</dbReference>
<dbReference type="InterPro" id="IPR051912">
    <property type="entry name" value="Alkylbase_DNA_Glycosylase/TA"/>
</dbReference>
<reference evidence="8 9" key="1">
    <citation type="submission" date="2015-06" db="EMBL/GenBank/DDBJ databases">
        <title>Genome sequencing of Cronobacter sp. strain DJ34 isolated from petroleum contaminated sludge of Duliajan Oil Fields, Assam, India.</title>
        <authorList>
            <person name="Pal S."/>
            <person name="Banerjee T.D."/>
            <person name="Roy A."/>
            <person name="Sar P."/>
            <person name="Kazy S.K."/>
        </authorList>
    </citation>
    <scope>NUCLEOTIDE SEQUENCE [LARGE SCALE GENOMIC DNA]</scope>
    <source>
        <strain evidence="8 9">DJ34</strain>
    </source>
</reference>
<evidence type="ECO:0000256" key="1">
    <source>
        <dbReference type="ARBA" id="ARBA00000086"/>
    </source>
</evidence>
<dbReference type="GO" id="GO:0043916">
    <property type="term" value="F:DNA-7-methylguanine glycosylase activity"/>
    <property type="evidence" value="ECO:0007669"/>
    <property type="project" value="TreeGrafter"/>
</dbReference>
<organism evidence="8 9">
    <name type="scientific">Franconibacter pulveris</name>
    <dbReference type="NCBI Taxonomy" id="435910"/>
    <lineage>
        <taxon>Bacteria</taxon>
        <taxon>Pseudomonadati</taxon>
        <taxon>Pseudomonadota</taxon>
        <taxon>Gammaproteobacteria</taxon>
        <taxon>Enterobacterales</taxon>
        <taxon>Enterobacteriaceae</taxon>
        <taxon>Franconibacter</taxon>
    </lineage>
</organism>
<dbReference type="EC" id="3.2.2.21" evidence="3"/>
<dbReference type="InterPro" id="IPR003265">
    <property type="entry name" value="HhH-GPD_domain"/>
</dbReference>
<proteinExistence type="inferred from homology"/>
<dbReference type="RefSeq" id="WP_048888142.1">
    <property type="nucleotide sequence ID" value="NZ_LFEJ01000015.1"/>
</dbReference>
<dbReference type="Gene3D" id="1.10.1670.10">
    <property type="entry name" value="Helix-hairpin-Helix base-excision DNA repair enzymes (C-terminal)"/>
    <property type="match status" value="1"/>
</dbReference>
<keyword evidence="9" id="KW-1185">Reference proteome</keyword>
<dbReference type="Gene3D" id="1.10.340.30">
    <property type="entry name" value="Hypothetical protein, domain 2"/>
    <property type="match status" value="1"/>
</dbReference>
<dbReference type="PATRIC" id="fig|1656095.3.peg.2670"/>
<feature type="domain" description="DNA-3-methyladenine glycosylase AlkA N-terminal" evidence="7">
    <location>
        <begin position="1"/>
        <end position="112"/>
    </location>
</feature>
<dbReference type="SMART" id="SM01009">
    <property type="entry name" value="AlkA_N"/>
    <property type="match status" value="1"/>
</dbReference>
<dbReference type="GO" id="GO:0006285">
    <property type="term" value="P:base-excision repair, AP site formation"/>
    <property type="evidence" value="ECO:0007669"/>
    <property type="project" value="TreeGrafter"/>
</dbReference>
<keyword evidence="8" id="KW-0326">Glycosidase</keyword>
<evidence type="ECO:0000259" key="6">
    <source>
        <dbReference type="SMART" id="SM00478"/>
    </source>
</evidence>
<protein>
    <recommendedName>
        <fullName evidence="3">DNA-3-methyladenine glycosylase II</fullName>
        <ecNumber evidence="3">3.2.2.21</ecNumber>
    </recommendedName>
</protein>
<comment type="similarity">
    <text evidence="2">Belongs to the alkylbase DNA glycosidase AlkA family.</text>
</comment>
<dbReference type="InterPro" id="IPR037046">
    <property type="entry name" value="AlkA_N_sf"/>
</dbReference>
<dbReference type="Pfam" id="PF00730">
    <property type="entry name" value="HhH-GPD"/>
    <property type="match status" value="1"/>
</dbReference>
<dbReference type="InterPro" id="IPR000035">
    <property type="entry name" value="Alkylbase_DNA_glycsylse_CS"/>
</dbReference>
<dbReference type="OrthoDB" id="9811249at2"/>
<evidence type="ECO:0000313" key="8">
    <source>
        <dbReference type="EMBL" id="KMV34408.1"/>
    </source>
</evidence>
<dbReference type="SUPFAM" id="SSF48150">
    <property type="entry name" value="DNA-glycosylase"/>
    <property type="match status" value="1"/>
</dbReference>
<dbReference type="AlphaFoldDB" id="A0A0J8VLQ8"/>
<evidence type="ECO:0000256" key="5">
    <source>
        <dbReference type="ARBA" id="ARBA00023204"/>
    </source>
</evidence>
<dbReference type="STRING" id="1121863.GCA_000621185_03056"/>
<evidence type="ECO:0000313" key="9">
    <source>
        <dbReference type="Proteomes" id="UP000037315"/>
    </source>
</evidence>
<dbReference type="GO" id="GO:0008725">
    <property type="term" value="F:DNA-3-methyladenine glycosylase activity"/>
    <property type="evidence" value="ECO:0007669"/>
    <property type="project" value="TreeGrafter"/>
</dbReference>
<evidence type="ECO:0000256" key="2">
    <source>
        <dbReference type="ARBA" id="ARBA00010817"/>
    </source>
</evidence>
<comment type="catalytic activity">
    <reaction evidence="1">
        <text>Hydrolysis of alkylated DNA, releasing 3-methyladenine, 3-methylguanine, 7-methylguanine and 7-methyladenine.</text>
        <dbReference type="EC" id="3.2.2.21"/>
    </reaction>
</comment>
<dbReference type="InterPro" id="IPR011257">
    <property type="entry name" value="DNA_glycosylase"/>
</dbReference>
<dbReference type="CDD" id="cd00056">
    <property type="entry name" value="ENDO3c"/>
    <property type="match status" value="1"/>
</dbReference>
<sequence length="286" mass="32499">MIILSYQPPYDWTWMFAFLGDRAVEGVETVTSERYRRTLAMEGHHGWLTLTPRAENHHLEVEISEGLQPVVDKVVERVRRLLDLDMNPAIVHQTLGELASNRPGLRLPGCMDVFEQGVRAILGQLVSVKQAARLTGKVVAAYGAPLDAQGEWRLFPTAAQLALADPLVLKTLGMPLKRAEALIHLARECEAGRFPLTRPTDVEHGMKALMQMPGIGRWTANYFALRGWQAPDVFLADDYAIKQRFAGMTPAQIRRYALRWQPWRSYALLHIWFSYGWRPDDQLMAK</sequence>
<dbReference type="PANTHER" id="PTHR43003">
    <property type="entry name" value="DNA-3-METHYLADENINE GLYCOSYLASE"/>
    <property type="match status" value="1"/>
</dbReference>
<keyword evidence="8" id="KW-0378">Hydrolase</keyword>
<evidence type="ECO:0000256" key="3">
    <source>
        <dbReference type="ARBA" id="ARBA00012000"/>
    </source>
</evidence>